<dbReference type="SUPFAM" id="SSF53098">
    <property type="entry name" value="Ribonuclease H-like"/>
    <property type="match status" value="1"/>
</dbReference>
<dbReference type="InterPro" id="IPR012337">
    <property type="entry name" value="RNaseH-like_sf"/>
</dbReference>
<dbReference type="PROSITE" id="PS50994">
    <property type="entry name" value="INTEGRASE"/>
    <property type="match status" value="1"/>
</dbReference>
<organism evidence="2">
    <name type="scientific">Tanacetum cinerariifolium</name>
    <name type="common">Dalmatian daisy</name>
    <name type="synonym">Chrysanthemum cinerariifolium</name>
    <dbReference type="NCBI Taxonomy" id="118510"/>
    <lineage>
        <taxon>Eukaryota</taxon>
        <taxon>Viridiplantae</taxon>
        <taxon>Streptophyta</taxon>
        <taxon>Embryophyta</taxon>
        <taxon>Tracheophyta</taxon>
        <taxon>Spermatophyta</taxon>
        <taxon>Magnoliopsida</taxon>
        <taxon>eudicotyledons</taxon>
        <taxon>Gunneridae</taxon>
        <taxon>Pentapetalae</taxon>
        <taxon>asterids</taxon>
        <taxon>campanulids</taxon>
        <taxon>Asterales</taxon>
        <taxon>Asteraceae</taxon>
        <taxon>Asteroideae</taxon>
        <taxon>Anthemideae</taxon>
        <taxon>Anthemidinae</taxon>
        <taxon>Tanacetum</taxon>
    </lineage>
</organism>
<proteinExistence type="predicted"/>
<sequence length="924" mass="105090">MVLYFPEWSNPILCMAPTSTELLQPWLIRSLDYFLTLLVDGQTNSPITAFHHGIQPIICAVVVHDPQFEQEPIQAVESVSLFTSEELVAEYHSITTSVQLIENVEDEDSVAKQSIKKEIESSDGKNIVQKQLQSRDMCIQSITNQFVQHSLEYPKGKRPKSSILDVFHGELSVVETSKNEALSEEFDPKEYDKNVDESGDGKGSVSEIISVLTGQVSCDKYVGGFYECESAKLYYTDPKEYLSSSMTQLLKAVKYAEFDFDNSENDSSSDMVKTEEEDIHLDGLETVDDPFVQNPDRQNSEEMSMYVNEVNVVNQNQPPSSEKVVGQLMRKRFVGKALVEPYTVQPPTTAPSTFFKVDRKRLKRKARMLQIQNTRISFDDDVGDGDPDFKVFSLEEWESTKLKKKQNKKEPIRQSQIALPEIPLVEFHEDFSIAPYSRRTKVKLPQCLDMVYALGDETSYIFPWGNNDIFVYRSFWLNLLGLKEGGWLSDIHLDAWFELIWCFRPTDADWAIASSYFYGFVMRGDIPRWVCNGVTYLVMWVDVEQECRMSVRIKSHLNAVGITDAHTDVNTTLMELVLLVNFKDNILSGYYCWLQKLVSQLELLGEKISQEDINQKLLRSLSPEWNTHVVVWRNKEDFDTMSMDDLYINLKVNTNGVVNTTQAVNTANGVSTANTQVNAAFSTNIDNLSDVVICAFLASQPNSPQLAHEDLEQIHPDDMDGFEMENGHIDYEGQKRGHFARKCRAPGNQDNRHKESTRKSVSMETPAFIALVSCDGLDGYDWTDQAEEGPNYALMAYTSLSFDSKVALGGNLKRGKITTKCTIKTGDKDETIGILKSFISRIENLVDHKVKVIRCDNETDFKNREMNQFCEMKGILRQFSVARTPQQNRVAERRNKTLIEATRTMLADSKLPTTFWAEAVNKAC</sequence>
<accession>A0A6L2J9M2</accession>
<dbReference type="Gene3D" id="3.30.420.10">
    <property type="entry name" value="Ribonuclease H-like superfamily/Ribonuclease H"/>
    <property type="match status" value="1"/>
</dbReference>
<dbReference type="Pfam" id="PF14223">
    <property type="entry name" value="Retrotran_gag_2"/>
    <property type="match status" value="1"/>
</dbReference>
<gene>
    <name evidence="2" type="ORF">Tci_005215</name>
</gene>
<dbReference type="AlphaFoldDB" id="A0A6L2J9M2"/>
<dbReference type="GO" id="GO:0003676">
    <property type="term" value="F:nucleic acid binding"/>
    <property type="evidence" value="ECO:0007669"/>
    <property type="project" value="InterPro"/>
</dbReference>
<comment type="caution">
    <text evidence="2">The sequence shown here is derived from an EMBL/GenBank/DDBJ whole genome shotgun (WGS) entry which is preliminary data.</text>
</comment>
<dbReference type="EMBL" id="BKCJ010000441">
    <property type="protein sequence ID" value="GEU33237.1"/>
    <property type="molecule type" value="Genomic_DNA"/>
</dbReference>
<feature type="domain" description="Integrase catalytic" evidence="1">
    <location>
        <begin position="851"/>
        <end position="924"/>
    </location>
</feature>
<protein>
    <submittedName>
        <fullName evidence="2">Putative ribonuclease H-like domain-containing protein</fullName>
    </submittedName>
</protein>
<dbReference type="GO" id="GO:0015074">
    <property type="term" value="P:DNA integration"/>
    <property type="evidence" value="ECO:0007669"/>
    <property type="project" value="InterPro"/>
</dbReference>
<dbReference type="InterPro" id="IPR001584">
    <property type="entry name" value="Integrase_cat-core"/>
</dbReference>
<reference evidence="2" key="1">
    <citation type="journal article" date="2019" name="Sci. Rep.">
        <title>Draft genome of Tanacetum cinerariifolium, the natural source of mosquito coil.</title>
        <authorList>
            <person name="Yamashiro T."/>
            <person name="Shiraishi A."/>
            <person name="Satake H."/>
            <person name="Nakayama K."/>
        </authorList>
    </citation>
    <scope>NUCLEOTIDE SEQUENCE</scope>
</reference>
<evidence type="ECO:0000259" key="1">
    <source>
        <dbReference type="PROSITE" id="PS50994"/>
    </source>
</evidence>
<dbReference type="PANTHER" id="PTHR42648">
    <property type="entry name" value="TRANSPOSASE, PUTATIVE-RELATED"/>
    <property type="match status" value="1"/>
</dbReference>
<dbReference type="PANTHER" id="PTHR42648:SF32">
    <property type="entry name" value="RIBONUCLEASE H-LIKE DOMAIN, GAG-PRE-INTEGRASE DOMAIN PROTEIN-RELATED"/>
    <property type="match status" value="1"/>
</dbReference>
<dbReference type="InterPro" id="IPR039537">
    <property type="entry name" value="Retrotran_Ty1/copia-like"/>
</dbReference>
<evidence type="ECO:0000313" key="2">
    <source>
        <dbReference type="EMBL" id="GEU33237.1"/>
    </source>
</evidence>
<name>A0A6L2J9M2_TANCI</name>
<dbReference type="InterPro" id="IPR036397">
    <property type="entry name" value="RNaseH_sf"/>
</dbReference>